<protein>
    <submittedName>
        <fullName evidence="2">Uncharacterized protein</fullName>
    </submittedName>
</protein>
<dbReference type="EMBL" id="CADEBC010000519">
    <property type="protein sequence ID" value="CAB3243341.1"/>
    <property type="molecule type" value="Genomic_DNA"/>
</dbReference>
<dbReference type="Proteomes" id="UP000494106">
    <property type="component" value="Unassembled WGS sequence"/>
</dbReference>
<name>A0A8S1ACR2_ARCPL</name>
<dbReference type="AlphaFoldDB" id="A0A8S1ACR2"/>
<evidence type="ECO:0000256" key="1">
    <source>
        <dbReference type="SAM" id="MobiDB-lite"/>
    </source>
</evidence>
<evidence type="ECO:0000313" key="2">
    <source>
        <dbReference type="EMBL" id="CAB3243341.1"/>
    </source>
</evidence>
<accession>A0A8S1ACR2</accession>
<organism evidence="2 3">
    <name type="scientific">Arctia plantaginis</name>
    <name type="common">Wood tiger moth</name>
    <name type="synonym">Phalaena plantaginis</name>
    <dbReference type="NCBI Taxonomy" id="874455"/>
    <lineage>
        <taxon>Eukaryota</taxon>
        <taxon>Metazoa</taxon>
        <taxon>Ecdysozoa</taxon>
        <taxon>Arthropoda</taxon>
        <taxon>Hexapoda</taxon>
        <taxon>Insecta</taxon>
        <taxon>Pterygota</taxon>
        <taxon>Neoptera</taxon>
        <taxon>Endopterygota</taxon>
        <taxon>Lepidoptera</taxon>
        <taxon>Glossata</taxon>
        <taxon>Ditrysia</taxon>
        <taxon>Noctuoidea</taxon>
        <taxon>Erebidae</taxon>
        <taxon>Arctiinae</taxon>
        <taxon>Arctia</taxon>
    </lineage>
</organism>
<feature type="region of interest" description="Disordered" evidence="1">
    <location>
        <begin position="957"/>
        <end position="992"/>
    </location>
</feature>
<proteinExistence type="predicted"/>
<keyword evidence="3" id="KW-1185">Reference proteome</keyword>
<gene>
    <name evidence="2" type="ORF">APLA_LOCUS9442</name>
</gene>
<comment type="caution">
    <text evidence="2">The sequence shown here is derived from an EMBL/GenBank/DDBJ whole genome shotgun (WGS) entry which is preliminary data.</text>
</comment>
<evidence type="ECO:0000313" key="3">
    <source>
        <dbReference type="Proteomes" id="UP000494106"/>
    </source>
</evidence>
<sequence>MKPVHGDTVSNDSSSSAWCSYSNQSGLSFRRLSPLQGARTDRILQEKYIPLKENNLLEKLVKTRVLYEELRHQILSSSLSTSSKGNLISATQPLVVGKHLFKANKSKIIQLVDLVDKGVILRPEKLCECCASSHYNSKTRYEYGPKERGQRQIHPGGYLTSKSSIISKKTSIGDSRLEIRFKTKNIKSDPCTFRFKEFMKQKSREALKRNPVVPFSIDGLLNKKTHKLKRSKPHLIDDVRLSVSKIKQKQSLKDIKKSISIAKKSLDTVISHRHFLKVKPCCCSNVTQNTSTTDYPIGIVKREISHRKMQDSKSDMKIKQNCYVDHWNYNFECSTELSPRDCSGRNNHRTADSFLKYLPFTSDVKEHAEYSSNRELEKSKSFKNNILAKRTYSSKILKQNENLSVLGLCQTIKSKENSSLVLQGQNSTHLAKTISMLLATCKRSARLLSIDSMPKVDSGLLINETNCKTLANSKLLSSMPVEVKKTSVNKNKKMCKNINMLPSDCCTDFEMKVMASNCTVHKKRSLDHSKHSNSCQETNRKSSNIRFNFSKNLIKSPCFSENETKNITKNQHTKLDHVRQEIQNHSSLRDKARVDPSTFVQHHKDKRNLDRKLQEHRQKQISKSIKIGSHALKRCFCTLKLKTMHINNERHKIPYINECIPSKTFIHIKKRLPCELFLCASGEHVSTKCNSWQIQYNTSSKLTSKSLTALEQYRTITNLLQVKTSHNESCKIATNYKNILENSWPVKNKKSETGCSLDKTKCKFKKPCSHKYLCPFNQSGIKSGNIIPKTTKLSKSTIVSLGHIVPKRVSKELELVLDAVPSLTKRKPFYRTPTFEQRIFNNPITGVVIINDAESTITPSVKRRKTKSGTSRSQPVYKLLEINKVQSIANTYNYSLLSKNNEVHRNHHSESQKFIGDGGESSKFQYKLKPYECAPYDCVPYECDPYECEKKITKRLTRKVSSTQTDRILKSSSNETSKNKKHQQREKENILGLKVLMKNRLSQKNKENEKYCLHHQPGMQSE</sequence>
<dbReference type="OrthoDB" id="7463333at2759"/>
<reference evidence="2 3" key="1">
    <citation type="submission" date="2020-04" db="EMBL/GenBank/DDBJ databases">
        <authorList>
            <person name="Wallbank WR R."/>
            <person name="Pardo Diaz C."/>
            <person name="Kozak K."/>
            <person name="Martin S."/>
            <person name="Jiggins C."/>
            <person name="Moest M."/>
            <person name="Warren A I."/>
            <person name="Byers J.R.P. K."/>
            <person name="Montejo-Kovacevich G."/>
            <person name="Yen C E."/>
        </authorList>
    </citation>
    <scope>NUCLEOTIDE SEQUENCE [LARGE SCALE GENOMIC DNA]</scope>
</reference>